<feature type="transmembrane region" description="Helical" evidence="1">
    <location>
        <begin position="109"/>
        <end position="134"/>
    </location>
</feature>
<proteinExistence type="predicted"/>
<feature type="transmembrane region" description="Helical" evidence="1">
    <location>
        <begin position="70"/>
        <end position="88"/>
    </location>
</feature>
<organism evidence="3 4">
    <name type="scientific">Mesorhabditis belari</name>
    <dbReference type="NCBI Taxonomy" id="2138241"/>
    <lineage>
        <taxon>Eukaryota</taxon>
        <taxon>Metazoa</taxon>
        <taxon>Ecdysozoa</taxon>
        <taxon>Nematoda</taxon>
        <taxon>Chromadorea</taxon>
        <taxon>Rhabditida</taxon>
        <taxon>Rhabditina</taxon>
        <taxon>Rhabditomorpha</taxon>
        <taxon>Rhabditoidea</taxon>
        <taxon>Rhabditidae</taxon>
        <taxon>Mesorhabditinae</taxon>
        <taxon>Mesorhabditis</taxon>
    </lineage>
</organism>
<evidence type="ECO:0000313" key="3">
    <source>
        <dbReference type="Proteomes" id="UP000887575"/>
    </source>
</evidence>
<keyword evidence="2" id="KW-0732">Signal</keyword>
<feature type="chain" id="PRO_5042155394" evidence="2">
    <location>
        <begin position="24"/>
        <end position="176"/>
    </location>
</feature>
<name>A0AAF3ER30_9BILA</name>
<dbReference type="AlphaFoldDB" id="A0AAF3ER30"/>
<keyword evidence="1" id="KW-0472">Membrane</keyword>
<keyword evidence="3" id="KW-1185">Reference proteome</keyword>
<evidence type="ECO:0000256" key="1">
    <source>
        <dbReference type="SAM" id="Phobius"/>
    </source>
</evidence>
<keyword evidence="1" id="KW-0812">Transmembrane</keyword>
<accession>A0AAF3ER30</accession>
<protein>
    <submittedName>
        <fullName evidence="4">Uncharacterized protein</fullName>
    </submittedName>
</protein>
<reference evidence="4" key="1">
    <citation type="submission" date="2024-02" db="UniProtKB">
        <authorList>
            <consortium name="WormBaseParasite"/>
        </authorList>
    </citation>
    <scope>IDENTIFICATION</scope>
</reference>
<keyword evidence="1" id="KW-1133">Transmembrane helix</keyword>
<evidence type="ECO:0000256" key="2">
    <source>
        <dbReference type="SAM" id="SignalP"/>
    </source>
</evidence>
<feature type="transmembrane region" description="Helical" evidence="1">
    <location>
        <begin position="154"/>
        <end position="172"/>
    </location>
</feature>
<evidence type="ECO:0000313" key="4">
    <source>
        <dbReference type="WBParaSite" id="MBELARI_LOCUS16553"/>
    </source>
</evidence>
<dbReference type="Proteomes" id="UP000887575">
    <property type="component" value="Unassembled WGS sequence"/>
</dbReference>
<feature type="signal peptide" evidence="2">
    <location>
        <begin position="1"/>
        <end position="23"/>
    </location>
</feature>
<dbReference type="WBParaSite" id="MBELARI_LOCUS16553">
    <property type="protein sequence ID" value="MBELARI_LOCUS16553"/>
    <property type="gene ID" value="MBELARI_LOCUS16553"/>
</dbReference>
<sequence>MANFRSTIIFASVFPTTVATCFAATNKRLTWPIRLSAAAENICKLLFAVDYCWQQFCNLEAPLFKCPPEIATGFFYPLYSLIHGYSLMNVAKKRMVQLNKTGKVTRAEVMLMIQMLSNSGMLLLNTIGFTFVKFLTQLFFGPLTGVFLLAFEEFIQYLCFSLLSSVIAMFCFRKQR</sequence>